<keyword evidence="4" id="KW-0040">ANK repeat</keyword>
<dbReference type="SMART" id="SM00184">
    <property type="entry name" value="RING"/>
    <property type="match status" value="1"/>
</dbReference>
<evidence type="ECO:0000313" key="10">
    <source>
        <dbReference type="Proteomes" id="UP000794436"/>
    </source>
</evidence>
<feature type="compositionally biased region" description="Polar residues" evidence="6">
    <location>
        <begin position="416"/>
        <end position="433"/>
    </location>
</feature>
<dbReference type="CDD" id="cd23129">
    <property type="entry name" value="RING-HC_XBAT35-like"/>
    <property type="match status" value="1"/>
</dbReference>
<name>A0A8K1CJG1_PYTOL</name>
<dbReference type="InterPro" id="IPR011993">
    <property type="entry name" value="PH-like_dom_sf"/>
</dbReference>
<evidence type="ECO:0000259" key="8">
    <source>
        <dbReference type="PROSITE" id="PS50089"/>
    </source>
</evidence>
<keyword evidence="1" id="KW-0479">Metal-binding</keyword>
<dbReference type="GO" id="GO:0016567">
    <property type="term" value="P:protein ubiquitination"/>
    <property type="evidence" value="ECO:0007669"/>
    <property type="project" value="TreeGrafter"/>
</dbReference>
<dbReference type="PROSITE" id="PS50089">
    <property type="entry name" value="ZF_RING_2"/>
    <property type="match status" value="1"/>
</dbReference>
<dbReference type="SUPFAM" id="SSF50729">
    <property type="entry name" value="PH domain-like"/>
    <property type="match status" value="1"/>
</dbReference>
<dbReference type="Proteomes" id="UP000794436">
    <property type="component" value="Unassembled WGS sequence"/>
</dbReference>
<dbReference type="Pfam" id="PF00169">
    <property type="entry name" value="PH"/>
    <property type="match status" value="1"/>
</dbReference>
<keyword evidence="3" id="KW-0862">Zinc</keyword>
<proteinExistence type="predicted"/>
<dbReference type="Pfam" id="PF13920">
    <property type="entry name" value="zf-C3HC4_3"/>
    <property type="match status" value="1"/>
</dbReference>
<dbReference type="InterPro" id="IPR036770">
    <property type="entry name" value="Ankyrin_rpt-contain_sf"/>
</dbReference>
<dbReference type="PROSITE" id="PS50297">
    <property type="entry name" value="ANK_REP_REGION"/>
    <property type="match status" value="1"/>
</dbReference>
<dbReference type="Gene3D" id="3.30.40.10">
    <property type="entry name" value="Zinc/RING finger domain, C3HC4 (zinc finger)"/>
    <property type="match status" value="1"/>
</dbReference>
<evidence type="ECO:0000256" key="4">
    <source>
        <dbReference type="PROSITE-ProRule" id="PRU00023"/>
    </source>
</evidence>
<protein>
    <submittedName>
        <fullName evidence="9">Uncharacterized protein</fullName>
    </submittedName>
</protein>
<dbReference type="OrthoDB" id="74448at2759"/>
<feature type="compositionally biased region" description="Low complexity" evidence="6">
    <location>
        <begin position="343"/>
        <end position="358"/>
    </location>
</feature>
<dbReference type="InterPro" id="IPR013083">
    <property type="entry name" value="Znf_RING/FYVE/PHD"/>
</dbReference>
<dbReference type="SMART" id="SM00233">
    <property type="entry name" value="PH"/>
    <property type="match status" value="1"/>
</dbReference>
<sequence>MRLSHSNAPVDVVALWKAAKKHDKDRVQELLLKATMSLEVLNFYHPKKHTTPLMAACLKADKGQKKPSRSAFEVIRLLIEFGADPVLRDKTPFGYTALHYAAMSNQSRSIELLMRMGADPFALNCLGHAPIDFARWEEKAEARDMLTQNARVKEGWLEVKREKLSGLGIWKKRFCVVLACDPAQSVLEFAMFRHSYDFRPVAILLLRVGDIGMDPVDPEAKSWSKRPNTFTFDRPVVVYDTSSRTGFSRHRTSRERRENTGNGTATMFFAAENPDEQAQWMSLFQRGQATRSWPPSTVLQAAPRVVNSPTIPYTSLTARMATPAPPVNQASTNQAPDMPFPPISIQLSSPPSLYQPSPMTNLQAPASNTPSSYSSSVGAQYHSSPVANPYAPASNTPSTYSSSGTQYQSSPVSNPYAPSSNTPSSGAMYQSSPVVRPSAPTFIEEASDSSLNSSEYSVDTVVTKLDNIEPGLINQRSECVICMDAERNAICVPCGHVAGCYSCLHRHTQVEKTCPICRSHVQTVVKIYEC</sequence>
<dbReference type="PROSITE" id="PS50003">
    <property type="entry name" value="PH_DOMAIN"/>
    <property type="match status" value="1"/>
</dbReference>
<organism evidence="9 10">
    <name type="scientific">Pythium oligandrum</name>
    <name type="common">Mycoparasitic fungus</name>
    <dbReference type="NCBI Taxonomy" id="41045"/>
    <lineage>
        <taxon>Eukaryota</taxon>
        <taxon>Sar</taxon>
        <taxon>Stramenopiles</taxon>
        <taxon>Oomycota</taxon>
        <taxon>Peronosporomycetes</taxon>
        <taxon>Pythiales</taxon>
        <taxon>Pythiaceae</taxon>
        <taxon>Pythium</taxon>
    </lineage>
</organism>
<feature type="compositionally biased region" description="Polar residues" evidence="6">
    <location>
        <begin position="359"/>
        <end position="370"/>
    </location>
</feature>
<feature type="region of interest" description="Disordered" evidence="6">
    <location>
        <begin position="323"/>
        <end position="433"/>
    </location>
</feature>
<dbReference type="AlphaFoldDB" id="A0A8K1CJG1"/>
<dbReference type="Gene3D" id="1.25.40.20">
    <property type="entry name" value="Ankyrin repeat-containing domain"/>
    <property type="match status" value="1"/>
</dbReference>
<dbReference type="SUPFAM" id="SSF57850">
    <property type="entry name" value="RING/U-box"/>
    <property type="match status" value="1"/>
</dbReference>
<dbReference type="InterPro" id="IPR001841">
    <property type="entry name" value="Znf_RING"/>
</dbReference>
<dbReference type="SUPFAM" id="SSF48403">
    <property type="entry name" value="Ankyrin repeat"/>
    <property type="match status" value="1"/>
</dbReference>
<dbReference type="Pfam" id="PF12796">
    <property type="entry name" value="Ank_2"/>
    <property type="match status" value="1"/>
</dbReference>
<evidence type="ECO:0000256" key="1">
    <source>
        <dbReference type="ARBA" id="ARBA00022723"/>
    </source>
</evidence>
<accession>A0A8K1CJG1</accession>
<evidence type="ECO:0000313" key="9">
    <source>
        <dbReference type="EMBL" id="TMW63548.1"/>
    </source>
</evidence>
<dbReference type="GO" id="GO:0061630">
    <property type="term" value="F:ubiquitin protein ligase activity"/>
    <property type="evidence" value="ECO:0007669"/>
    <property type="project" value="TreeGrafter"/>
</dbReference>
<evidence type="ECO:0000256" key="5">
    <source>
        <dbReference type="PROSITE-ProRule" id="PRU00175"/>
    </source>
</evidence>
<evidence type="ECO:0000256" key="2">
    <source>
        <dbReference type="ARBA" id="ARBA00022771"/>
    </source>
</evidence>
<feature type="compositionally biased region" description="Polar residues" evidence="6">
    <location>
        <begin position="377"/>
        <end position="386"/>
    </location>
</feature>
<feature type="domain" description="RING-type" evidence="8">
    <location>
        <begin position="479"/>
        <end position="518"/>
    </location>
</feature>
<dbReference type="PANTHER" id="PTHR46858:SF5">
    <property type="entry name" value="E3 UBIQUITIN-PROTEIN LIGASE APD1-RELATED"/>
    <property type="match status" value="1"/>
</dbReference>
<reference evidence="9" key="1">
    <citation type="submission" date="2019-03" db="EMBL/GenBank/DDBJ databases">
        <title>Long read genome sequence of the mycoparasitic Pythium oligandrum ATCC 38472 isolated from sugarbeet rhizosphere.</title>
        <authorList>
            <person name="Gaulin E."/>
        </authorList>
    </citation>
    <scope>NUCLEOTIDE SEQUENCE</scope>
    <source>
        <strain evidence="9">ATCC 38472_TT</strain>
    </source>
</reference>
<feature type="domain" description="PH" evidence="7">
    <location>
        <begin position="150"/>
        <end position="289"/>
    </location>
</feature>
<dbReference type="InterPro" id="IPR001849">
    <property type="entry name" value="PH_domain"/>
</dbReference>
<dbReference type="PROSITE" id="PS50088">
    <property type="entry name" value="ANK_REPEAT"/>
    <property type="match status" value="1"/>
</dbReference>
<dbReference type="PANTHER" id="PTHR46858">
    <property type="entry name" value="OS05G0521000 PROTEIN"/>
    <property type="match status" value="1"/>
</dbReference>
<comment type="caution">
    <text evidence="9">The sequence shown here is derived from an EMBL/GenBank/DDBJ whole genome shotgun (WGS) entry which is preliminary data.</text>
</comment>
<dbReference type="GO" id="GO:0008270">
    <property type="term" value="F:zinc ion binding"/>
    <property type="evidence" value="ECO:0007669"/>
    <property type="project" value="UniProtKB-KW"/>
</dbReference>
<dbReference type="InterPro" id="IPR002110">
    <property type="entry name" value="Ankyrin_rpt"/>
</dbReference>
<evidence type="ECO:0000256" key="3">
    <source>
        <dbReference type="ARBA" id="ARBA00022833"/>
    </source>
</evidence>
<dbReference type="SMART" id="SM00248">
    <property type="entry name" value="ANK"/>
    <property type="match status" value="2"/>
</dbReference>
<feature type="compositionally biased region" description="Low complexity" evidence="6">
    <location>
        <begin position="397"/>
        <end position="413"/>
    </location>
</feature>
<evidence type="ECO:0000259" key="7">
    <source>
        <dbReference type="PROSITE" id="PS50003"/>
    </source>
</evidence>
<evidence type="ECO:0000256" key="6">
    <source>
        <dbReference type="SAM" id="MobiDB-lite"/>
    </source>
</evidence>
<gene>
    <name evidence="9" type="ORF">Poli38472_002489</name>
</gene>
<keyword evidence="2 5" id="KW-0863">Zinc-finger</keyword>
<feature type="repeat" description="ANK" evidence="4">
    <location>
        <begin position="93"/>
        <end position="125"/>
    </location>
</feature>
<dbReference type="Gene3D" id="2.30.29.30">
    <property type="entry name" value="Pleckstrin-homology domain (PH domain)/Phosphotyrosine-binding domain (PTB)"/>
    <property type="match status" value="1"/>
</dbReference>
<dbReference type="EMBL" id="SPLM01000072">
    <property type="protein sequence ID" value="TMW63548.1"/>
    <property type="molecule type" value="Genomic_DNA"/>
</dbReference>
<keyword evidence="10" id="KW-1185">Reference proteome</keyword>